<gene>
    <name evidence="1" type="ordered locus">Mhar_2280</name>
</gene>
<reference evidence="1 2" key="1">
    <citation type="journal article" date="2012" name="PLoS ONE">
        <title>The genome characteristics and predicted function of methyl-group oxidation pathway in the obligate aceticlastic methanogens, Methanosaeta spp.</title>
        <authorList>
            <person name="Zhu J."/>
            <person name="Zheng H."/>
            <person name="Ai G."/>
            <person name="Zhang G."/>
            <person name="Liu D."/>
            <person name="Liu X."/>
            <person name="Dong X."/>
        </authorList>
    </citation>
    <scope>NUCLEOTIDE SEQUENCE [LARGE SCALE GENOMIC DNA]</scope>
    <source>
        <strain evidence="1 2">6Ac</strain>
    </source>
</reference>
<dbReference type="InterPro" id="IPR012546">
    <property type="entry name" value="DUF1699"/>
</dbReference>
<dbReference type="OrthoDB" id="144513at2157"/>
<proteinExistence type="predicted"/>
<dbReference type="AlphaFoldDB" id="G7WQJ8"/>
<name>G7WQJ8_METH6</name>
<keyword evidence="2" id="KW-1185">Reference proteome</keyword>
<dbReference type="EMBL" id="CP003117">
    <property type="protein sequence ID" value="AET65632.1"/>
    <property type="molecule type" value="Genomic_DNA"/>
</dbReference>
<evidence type="ECO:0000313" key="1">
    <source>
        <dbReference type="EMBL" id="AET65632.1"/>
    </source>
</evidence>
<dbReference type="PATRIC" id="fig|1110509.7.peg.2521"/>
<dbReference type="HOGENOM" id="CLU_152347_0_0_2"/>
<accession>G7WQJ8</accession>
<dbReference type="GeneID" id="12511458"/>
<dbReference type="KEGG" id="mhi:Mhar_2280"/>
<sequence>MRVRVVSSKNEIPNLNPNERIVHLAFRASNVDFLNLMKICPRLRAIQVPPSYHKTMSKAIKLFLEMQGIDLLEGDVWGHRKDIDEYFLIEEETIGEIEAMISGGATVEEAAEEITKRTRLAPDLIKYIAKSKVTV</sequence>
<dbReference type="RefSeq" id="WP_014587808.1">
    <property type="nucleotide sequence ID" value="NC_017527.1"/>
</dbReference>
<protein>
    <recommendedName>
        <fullName evidence="3">DUF1699 family protein</fullName>
    </recommendedName>
</protein>
<dbReference type="Proteomes" id="UP000005877">
    <property type="component" value="Chromosome"/>
</dbReference>
<evidence type="ECO:0000313" key="2">
    <source>
        <dbReference type="Proteomes" id="UP000005877"/>
    </source>
</evidence>
<evidence type="ECO:0008006" key="3">
    <source>
        <dbReference type="Google" id="ProtNLM"/>
    </source>
</evidence>
<organism evidence="1 2">
    <name type="scientific">Methanothrix harundinacea (strain 6Ac)</name>
    <name type="common">Methanosaeta harundinacea</name>
    <dbReference type="NCBI Taxonomy" id="1110509"/>
    <lineage>
        <taxon>Archaea</taxon>
        <taxon>Methanobacteriati</taxon>
        <taxon>Methanobacteriota</taxon>
        <taxon>Stenosarchaea group</taxon>
        <taxon>Methanomicrobia</taxon>
        <taxon>Methanotrichales</taxon>
        <taxon>Methanotrichaceae</taxon>
        <taxon>Methanothrix</taxon>
    </lineage>
</organism>
<dbReference type="Pfam" id="PF08004">
    <property type="entry name" value="DUF1699"/>
    <property type="match status" value="1"/>
</dbReference>